<sequence>MVDKLRYVDSANWEAILDDVTRLTDELKTTDTGHGEREDDDADDLDPSFASTEGPVLLLGTFPPATTQDLMDYLPQKDITD</sequence>
<evidence type="ECO:0000313" key="2">
    <source>
        <dbReference type="EMBL" id="CRK32767.1"/>
    </source>
</evidence>
<organism evidence="2 3">
    <name type="scientific">Verticillium longisporum</name>
    <name type="common">Verticillium dahliae var. longisporum</name>
    <dbReference type="NCBI Taxonomy" id="100787"/>
    <lineage>
        <taxon>Eukaryota</taxon>
        <taxon>Fungi</taxon>
        <taxon>Dikarya</taxon>
        <taxon>Ascomycota</taxon>
        <taxon>Pezizomycotina</taxon>
        <taxon>Sordariomycetes</taxon>
        <taxon>Hypocreomycetidae</taxon>
        <taxon>Glomerellales</taxon>
        <taxon>Plectosphaerellaceae</taxon>
        <taxon>Verticillium</taxon>
    </lineage>
</organism>
<dbReference type="EMBL" id="CVQI01025047">
    <property type="protein sequence ID" value="CRK32767.1"/>
    <property type="molecule type" value="Genomic_DNA"/>
</dbReference>
<feature type="compositionally biased region" description="Basic and acidic residues" evidence="1">
    <location>
        <begin position="28"/>
        <end position="37"/>
    </location>
</feature>
<feature type="non-terminal residue" evidence="2">
    <location>
        <position position="81"/>
    </location>
</feature>
<dbReference type="AlphaFoldDB" id="A0A0G4MEZ6"/>
<evidence type="ECO:0000256" key="1">
    <source>
        <dbReference type="SAM" id="MobiDB-lite"/>
    </source>
</evidence>
<protein>
    <submittedName>
        <fullName evidence="2">Uncharacterized protein</fullName>
    </submittedName>
</protein>
<feature type="region of interest" description="Disordered" evidence="1">
    <location>
        <begin position="28"/>
        <end position="63"/>
    </location>
</feature>
<proteinExistence type="predicted"/>
<name>A0A0G4MEZ6_VERLO</name>
<dbReference type="Proteomes" id="UP000045706">
    <property type="component" value="Unassembled WGS sequence"/>
</dbReference>
<evidence type="ECO:0000313" key="3">
    <source>
        <dbReference type="Proteomes" id="UP000045706"/>
    </source>
</evidence>
<gene>
    <name evidence="2" type="ORF">BN1723_018494</name>
</gene>
<accession>A0A0G4MEZ6</accession>
<reference evidence="3" key="1">
    <citation type="submission" date="2015-05" db="EMBL/GenBank/DDBJ databases">
        <authorList>
            <person name="Fogelqvist Johan"/>
        </authorList>
    </citation>
    <scope>NUCLEOTIDE SEQUENCE [LARGE SCALE GENOMIC DNA]</scope>
</reference>